<dbReference type="Proteomes" id="UP000735874">
    <property type="component" value="Unassembled WGS sequence"/>
</dbReference>
<accession>A0A8T0YKT5</accession>
<dbReference type="EMBL" id="RCMG01000763">
    <property type="protein sequence ID" value="KAG2848713.1"/>
    <property type="molecule type" value="Genomic_DNA"/>
</dbReference>
<dbReference type="AlphaFoldDB" id="A0A8T0YKT5"/>
<sequence length="97" mass="10862">MPEGGSKQDNKPSVTFTRDAGCVAQRTANGIAISGYCTTTTKIERLTKNLRTMWKPTRYFECTLLKAFIDTAAKASDHDKKCDSWDARGRSMHASKW</sequence>
<proteinExistence type="predicted"/>
<organism evidence="1 2">
    <name type="scientific">Phytophthora cactorum</name>
    <dbReference type="NCBI Taxonomy" id="29920"/>
    <lineage>
        <taxon>Eukaryota</taxon>
        <taxon>Sar</taxon>
        <taxon>Stramenopiles</taxon>
        <taxon>Oomycota</taxon>
        <taxon>Peronosporomycetes</taxon>
        <taxon>Peronosporales</taxon>
        <taxon>Peronosporaceae</taxon>
        <taxon>Phytophthora</taxon>
    </lineage>
</organism>
<name>A0A8T0YKT5_9STRA</name>
<comment type="caution">
    <text evidence="1">The sequence shown here is derived from an EMBL/GenBank/DDBJ whole genome shotgun (WGS) entry which is preliminary data.</text>
</comment>
<evidence type="ECO:0000313" key="2">
    <source>
        <dbReference type="Proteomes" id="UP000735874"/>
    </source>
</evidence>
<gene>
    <name evidence="1" type="ORF">PC113_g17540</name>
</gene>
<evidence type="ECO:0000313" key="1">
    <source>
        <dbReference type="EMBL" id="KAG2848713.1"/>
    </source>
</evidence>
<reference evidence="1" key="1">
    <citation type="submission" date="2018-10" db="EMBL/GenBank/DDBJ databases">
        <title>Effector identification in a new, highly contiguous assembly of the strawberry crown rot pathogen Phytophthora cactorum.</title>
        <authorList>
            <person name="Armitage A.D."/>
            <person name="Nellist C.F."/>
            <person name="Bates H."/>
            <person name="Vickerstaff R.J."/>
            <person name="Harrison R.J."/>
        </authorList>
    </citation>
    <scope>NUCLEOTIDE SEQUENCE</scope>
    <source>
        <strain evidence="1">15-7</strain>
    </source>
</reference>
<protein>
    <submittedName>
        <fullName evidence="1">Uncharacterized protein</fullName>
    </submittedName>
</protein>